<feature type="domain" description="MKRN2 opposite strand protein-like C-terminal" evidence="1">
    <location>
        <begin position="43"/>
        <end position="188"/>
    </location>
</feature>
<dbReference type="PANTHER" id="PTHR33963:SF2">
    <property type="entry name" value="MKRN2 OPPOSITE STRAND PROTEIN"/>
    <property type="match status" value="1"/>
</dbReference>
<dbReference type="WBParaSite" id="maker-PairedContig_4212-snap-gene-0.13-mRNA-1">
    <property type="protein sequence ID" value="maker-PairedContig_4212-snap-gene-0.13-mRNA-1"/>
    <property type="gene ID" value="maker-PairedContig_4212-snap-gene-0.13"/>
</dbReference>
<accession>A0A1I8ES37</accession>
<dbReference type="Pfam" id="PF16044">
    <property type="entry name" value="DUF4796_C"/>
    <property type="match status" value="1"/>
</dbReference>
<dbReference type="PANTHER" id="PTHR33963">
    <property type="entry name" value="MKRN2 OPPOSITE STRAND PROTEIN"/>
    <property type="match status" value="1"/>
</dbReference>
<organism evidence="2">
    <name type="scientific">Wuchereria bancrofti</name>
    <dbReference type="NCBI Taxonomy" id="6293"/>
    <lineage>
        <taxon>Eukaryota</taxon>
        <taxon>Metazoa</taxon>
        <taxon>Ecdysozoa</taxon>
        <taxon>Nematoda</taxon>
        <taxon>Chromadorea</taxon>
        <taxon>Rhabditida</taxon>
        <taxon>Spirurina</taxon>
        <taxon>Spiruromorpha</taxon>
        <taxon>Filarioidea</taxon>
        <taxon>Onchocercidae</taxon>
        <taxon>Wuchereria</taxon>
    </lineage>
</organism>
<sequence length="206" mass="24222">MKPLLMIHNICDWCCITKSSIIGCKLCPKCAMQITPNNSQIILLPNPFCSTTTGHCCILLKPSINSFNKYKLGDDLHIGLSNSKGFVFSYTTNGIIIESLWNDSLCIYQFADNEMYDKRMKTFVKKYYSQFSRQYYDKRNWNCYDFVVEFLLDIGMLKRTTHVKEQFVTEYVCKALQRVLRYYNLLNRLSQSKANYLTLSHLRRFI</sequence>
<dbReference type="InterPro" id="IPR032016">
    <property type="entry name" value="MKRN2OS-like"/>
</dbReference>
<dbReference type="InterPro" id="IPR053921">
    <property type="entry name" value="MKRN2OS-like_C"/>
</dbReference>
<dbReference type="AlphaFoldDB" id="A0A1I8ES37"/>
<reference evidence="2" key="1">
    <citation type="submission" date="2016-11" db="UniProtKB">
        <authorList>
            <consortium name="WormBaseParasite"/>
        </authorList>
    </citation>
    <scope>IDENTIFICATION</scope>
    <source>
        <strain evidence="2">pt0022</strain>
    </source>
</reference>
<protein>
    <recommendedName>
        <fullName evidence="1">MKRN2 opposite strand protein-like C-terminal domain-containing protein</fullName>
    </recommendedName>
</protein>
<evidence type="ECO:0000259" key="1">
    <source>
        <dbReference type="Pfam" id="PF16044"/>
    </source>
</evidence>
<proteinExistence type="predicted"/>
<name>A0A1I8ES37_WUCBA</name>
<evidence type="ECO:0000313" key="2">
    <source>
        <dbReference type="WBParaSite" id="maker-PairedContig_4212-snap-gene-0.13-mRNA-1"/>
    </source>
</evidence>